<organism evidence="1 2">
    <name type="scientific">Zootermopsis nevadensis</name>
    <name type="common">Dampwood termite</name>
    <dbReference type="NCBI Taxonomy" id="136037"/>
    <lineage>
        <taxon>Eukaryota</taxon>
        <taxon>Metazoa</taxon>
        <taxon>Ecdysozoa</taxon>
        <taxon>Arthropoda</taxon>
        <taxon>Hexapoda</taxon>
        <taxon>Insecta</taxon>
        <taxon>Pterygota</taxon>
        <taxon>Neoptera</taxon>
        <taxon>Polyneoptera</taxon>
        <taxon>Dictyoptera</taxon>
        <taxon>Blattodea</taxon>
        <taxon>Blattoidea</taxon>
        <taxon>Termitoidae</taxon>
        <taxon>Termopsidae</taxon>
        <taxon>Zootermopsis</taxon>
    </lineage>
</organism>
<dbReference type="AlphaFoldDB" id="A0A067RJB4"/>
<evidence type="ECO:0000313" key="2">
    <source>
        <dbReference type="Proteomes" id="UP000027135"/>
    </source>
</evidence>
<accession>A0A067RJB4</accession>
<dbReference type="GO" id="GO:0051225">
    <property type="term" value="P:spindle assembly"/>
    <property type="evidence" value="ECO:0007669"/>
    <property type="project" value="InterPro"/>
</dbReference>
<dbReference type="InterPro" id="IPR029327">
    <property type="entry name" value="HAUS4"/>
</dbReference>
<gene>
    <name evidence="1" type="ORF">L798_06220</name>
</gene>
<name>A0A067RJB4_ZOONE</name>
<evidence type="ECO:0000313" key="1">
    <source>
        <dbReference type="EMBL" id="KDR19446.1"/>
    </source>
</evidence>
<dbReference type="Pfam" id="PF14735">
    <property type="entry name" value="HAUS4"/>
    <property type="match status" value="1"/>
</dbReference>
<dbReference type="OrthoDB" id="7696867at2759"/>
<protein>
    <recommendedName>
        <fullName evidence="3">HAUS augmin-like complex subunit 4</fullName>
    </recommendedName>
</protein>
<dbReference type="Proteomes" id="UP000027135">
    <property type="component" value="Unassembled WGS sequence"/>
</dbReference>
<dbReference type="InParanoid" id="A0A067RJB4"/>
<keyword evidence="2" id="KW-1185">Reference proteome</keyword>
<sequence length="336" mass="38689">MDRNSICRLQVQIQDMEYKTSVFRGLPLKIKTEALDNSENVLKPTVNVTTDIGKAKLEKLSSLRAEVDKACSNYFQHRLLLSAVKEVACESDSEFPLITQKVQQIIASQKVANIADLNFGKSDHLHESLMVLGLEDSHKCGSRTVLSYTEKINLKSVVEDKLLRNCSRIQNCIWKGGKELPQKVKIHKNVVTSDRFELVRSTSSQFKQSHENLVAVISLINELLDMRLTFSETVRTEAVPWFEAKCESLELEAKILELQILVHMLSENQDMPEAMKRIDDYSQKLYEEMKSELEKLMDDEKTYDKLTGTEYDNVVKKYKQCKQELNYKTWVLNELS</sequence>
<proteinExistence type="predicted"/>
<dbReference type="EMBL" id="KK852651">
    <property type="protein sequence ID" value="KDR19446.1"/>
    <property type="molecule type" value="Genomic_DNA"/>
</dbReference>
<evidence type="ECO:0008006" key="3">
    <source>
        <dbReference type="Google" id="ProtNLM"/>
    </source>
</evidence>
<reference evidence="1 2" key="1">
    <citation type="journal article" date="2014" name="Nat. Commun.">
        <title>Molecular traces of alternative social organization in a termite genome.</title>
        <authorList>
            <person name="Terrapon N."/>
            <person name="Li C."/>
            <person name="Robertson H.M."/>
            <person name="Ji L."/>
            <person name="Meng X."/>
            <person name="Booth W."/>
            <person name="Chen Z."/>
            <person name="Childers C.P."/>
            <person name="Glastad K.M."/>
            <person name="Gokhale K."/>
            <person name="Gowin J."/>
            <person name="Gronenberg W."/>
            <person name="Hermansen R.A."/>
            <person name="Hu H."/>
            <person name="Hunt B.G."/>
            <person name="Huylmans A.K."/>
            <person name="Khalil S.M."/>
            <person name="Mitchell R.D."/>
            <person name="Munoz-Torres M.C."/>
            <person name="Mustard J.A."/>
            <person name="Pan H."/>
            <person name="Reese J.T."/>
            <person name="Scharf M.E."/>
            <person name="Sun F."/>
            <person name="Vogel H."/>
            <person name="Xiao J."/>
            <person name="Yang W."/>
            <person name="Yang Z."/>
            <person name="Yang Z."/>
            <person name="Zhou J."/>
            <person name="Zhu J."/>
            <person name="Brent C.S."/>
            <person name="Elsik C.G."/>
            <person name="Goodisman M.A."/>
            <person name="Liberles D.A."/>
            <person name="Roe R.M."/>
            <person name="Vargo E.L."/>
            <person name="Vilcinskas A."/>
            <person name="Wang J."/>
            <person name="Bornberg-Bauer E."/>
            <person name="Korb J."/>
            <person name="Zhang G."/>
            <person name="Liebig J."/>
        </authorList>
    </citation>
    <scope>NUCLEOTIDE SEQUENCE [LARGE SCALE GENOMIC DNA]</scope>
    <source>
        <tissue evidence="1">Whole organism</tissue>
    </source>
</reference>
<dbReference type="GO" id="GO:0070652">
    <property type="term" value="C:HAUS complex"/>
    <property type="evidence" value="ECO:0007669"/>
    <property type="project" value="InterPro"/>
</dbReference>